<gene>
    <name evidence="1" type="ORF">MLD38_031045</name>
</gene>
<protein>
    <submittedName>
        <fullName evidence="1">Uncharacterized protein</fullName>
    </submittedName>
</protein>
<keyword evidence="2" id="KW-1185">Reference proteome</keyword>
<comment type="caution">
    <text evidence="1">The sequence shown here is derived from an EMBL/GenBank/DDBJ whole genome shotgun (WGS) entry which is preliminary data.</text>
</comment>
<dbReference type="Proteomes" id="UP001057402">
    <property type="component" value="Chromosome 9"/>
</dbReference>
<reference evidence="2" key="1">
    <citation type="journal article" date="2023" name="Front. Plant Sci.">
        <title>Chromosomal-level genome assembly of Melastoma candidum provides insights into trichome evolution.</title>
        <authorList>
            <person name="Zhong Y."/>
            <person name="Wu W."/>
            <person name="Sun C."/>
            <person name="Zou P."/>
            <person name="Liu Y."/>
            <person name="Dai S."/>
            <person name="Zhou R."/>
        </authorList>
    </citation>
    <scope>NUCLEOTIDE SEQUENCE [LARGE SCALE GENOMIC DNA]</scope>
</reference>
<dbReference type="EMBL" id="CM042888">
    <property type="protein sequence ID" value="KAI4325665.1"/>
    <property type="molecule type" value="Genomic_DNA"/>
</dbReference>
<accession>A0ACB9MP20</accession>
<proteinExistence type="predicted"/>
<evidence type="ECO:0000313" key="1">
    <source>
        <dbReference type="EMBL" id="KAI4325665.1"/>
    </source>
</evidence>
<evidence type="ECO:0000313" key="2">
    <source>
        <dbReference type="Proteomes" id="UP001057402"/>
    </source>
</evidence>
<sequence>MAKMLPVTFLIGTIFLAFHSSVADSKTVKCHPEDREALLSIKKALNNPYLLASWNTSIDVDCCKWYCLKCDPTTHRVYDLYLQNSDLSAKIPPEIGNLTYLRELELHKLPNMTGPIPTSLLRLPYLNFLRIDWTGLSGPIPDFLGQLKNLTYLNLSFNKLTGPIPSSLSQIPNLGTIDVGRNQLTGTIPASLVSLKGNNLYFKVSHNLLTGKVPESFQEIDFGWIELSRNRLEGDLSMLFGKNKTTQIMFFDRNMFEFDFSKLEIHSALTSLDLSHNKVYGQIPEALVGLELQYLNVSYNRLCGQIPVGGRLQSFDYTTYFHNRCLCGAPLNITCP</sequence>
<name>A0ACB9MP20_9MYRT</name>
<organism evidence="1 2">
    <name type="scientific">Melastoma candidum</name>
    <dbReference type="NCBI Taxonomy" id="119954"/>
    <lineage>
        <taxon>Eukaryota</taxon>
        <taxon>Viridiplantae</taxon>
        <taxon>Streptophyta</taxon>
        <taxon>Embryophyta</taxon>
        <taxon>Tracheophyta</taxon>
        <taxon>Spermatophyta</taxon>
        <taxon>Magnoliopsida</taxon>
        <taxon>eudicotyledons</taxon>
        <taxon>Gunneridae</taxon>
        <taxon>Pentapetalae</taxon>
        <taxon>rosids</taxon>
        <taxon>malvids</taxon>
        <taxon>Myrtales</taxon>
        <taxon>Melastomataceae</taxon>
        <taxon>Melastomatoideae</taxon>
        <taxon>Melastomateae</taxon>
        <taxon>Melastoma</taxon>
    </lineage>
</organism>